<dbReference type="EMBL" id="CAEZYF010000004">
    <property type="protein sequence ID" value="CAB4715773.1"/>
    <property type="molecule type" value="Genomic_DNA"/>
</dbReference>
<evidence type="ECO:0000313" key="8">
    <source>
        <dbReference type="EMBL" id="CAB4835483.1"/>
    </source>
</evidence>
<dbReference type="EMBL" id="CAFBMT010000002">
    <property type="protein sequence ID" value="CAB4916110.1"/>
    <property type="molecule type" value="Genomic_DNA"/>
</dbReference>
<evidence type="ECO:0000313" key="9">
    <source>
        <dbReference type="EMBL" id="CAB4853618.1"/>
    </source>
</evidence>
<dbReference type="InterPro" id="IPR036388">
    <property type="entry name" value="WH-like_DNA-bd_sf"/>
</dbReference>
<keyword evidence="2" id="KW-0805">Transcription regulation</keyword>
<dbReference type="EMBL" id="CAESGF010000001">
    <property type="protein sequence ID" value="CAB4362256.1"/>
    <property type="molecule type" value="Genomic_DNA"/>
</dbReference>
<dbReference type="EMBL" id="CAFAAV010000312">
    <property type="protein sequence ID" value="CAB4835483.1"/>
    <property type="molecule type" value="Genomic_DNA"/>
</dbReference>
<dbReference type="Gene3D" id="3.40.190.10">
    <property type="entry name" value="Periplasmic binding protein-like II"/>
    <property type="match status" value="2"/>
</dbReference>
<evidence type="ECO:0000256" key="3">
    <source>
        <dbReference type="ARBA" id="ARBA00023125"/>
    </source>
</evidence>
<accession>A0A6J7CA22</accession>
<evidence type="ECO:0000256" key="4">
    <source>
        <dbReference type="ARBA" id="ARBA00023163"/>
    </source>
</evidence>
<dbReference type="PANTHER" id="PTHR30537:SF5">
    <property type="entry name" value="HTH-TYPE TRANSCRIPTIONAL ACTIVATOR TTDR-RELATED"/>
    <property type="match status" value="1"/>
</dbReference>
<dbReference type="FunFam" id="1.10.10.10:FF:000001">
    <property type="entry name" value="LysR family transcriptional regulator"/>
    <property type="match status" value="1"/>
</dbReference>
<dbReference type="PROSITE" id="PS50931">
    <property type="entry name" value="HTH_LYSR"/>
    <property type="match status" value="1"/>
</dbReference>
<dbReference type="Pfam" id="PF03466">
    <property type="entry name" value="LysR_substrate"/>
    <property type="match status" value="1"/>
</dbReference>
<keyword evidence="4" id="KW-0804">Transcription</keyword>
<proteinExistence type="inferred from homology"/>
<name>A0A6J7CA22_9ZZZZ</name>
<evidence type="ECO:0000259" key="5">
    <source>
        <dbReference type="PROSITE" id="PS50931"/>
    </source>
</evidence>
<evidence type="ECO:0000256" key="1">
    <source>
        <dbReference type="ARBA" id="ARBA00009437"/>
    </source>
</evidence>
<dbReference type="InterPro" id="IPR005119">
    <property type="entry name" value="LysR_subst-bd"/>
</dbReference>
<dbReference type="AlphaFoldDB" id="A0A6J7CA22"/>
<evidence type="ECO:0000313" key="11">
    <source>
        <dbReference type="EMBL" id="CAB4978024.1"/>
    </source>
</evidence>
<protein>
    <submittedName>
        <fullName evidence="9">Unannotated protein</fullName>
    </submittedName>
</protein>
<dbReference type="Pfam" id="PF00126">
    <property type="entry name" value="HTH_1"/>
    <property type="match status" value="1"/>
</dbReference>
<keyword evidence="3" id="KW-0238">DNA-binding</keyword>
<reference evidence="9" key="1">
    <citation type="submission" date="2020-05" db="EMBL/GenBank/DDBJ databases">
        <authorList>
            <person name="Chiriac C."/>
            <person name="Salcher M."/>
            <person name="Ghai R."/>
            <person name="Kavagutti S V."/>
        </authorList>
    </citation>
    <scope>NUCLEOTIDE SEQUENCE</scope>
</reference>
<dbReference type="InterPro" id="IPR058163">
    <property type="entry name" value="LysR-type_TF_proteobact-type"/>
</dbReference>
<dbReference type="PANTHER" id="PTHR30537">
    <property type="entry name" value="HTH-TYPE TRANSCRIPTIONAL REGULATOR"/>
    <property type="match status" value="1"/>
</dbReference>
<evidence type="ECO:0000313" key="6">
    <source>
        <dbReference type="EMBL" id="CAB4362256.1"/>
    </source>
</evidence>
<dbReference type="PRINTS" id="PR00039">
    <property type="entry name" value="HTHLYSR"/>
</dbReference>
<comment type="similarity">
    <text evidence="1">Belongs to the LysR transcriptional regulatory family.</text>
</comment>
<dbReference type="InterPro" id="IPR000847">
    <property type="entry name" value="LysR_HTH_N"/>
</dbReference>
<dbReference type="GO" id="GO:0003700">
    <property type="term" value="F:DNA-binding transcription factor activity"/>
    <property type="evidence" value="ECO:0007669"/>
    <property type="project" value="InterPro"/>
</dbReference>
<dbReference type="SUPFAM" id="SSF46785">
    <property type="entry name" value="Winged helix' DNA-binding domain"/>
    <property type="match status" value="1"/>
</dbReference>
<evidence type="ECO:0000256" key="2">
    <source>
        <dbReference type="ARBA" id="ARBA00023015"/>
    </source>
</evidence>
<organism evidence="9">
    <name type="scientific">freshwater metagenome</name>
    <dbReference type="NCBI Taxonomy" id="449393"/>
    <lineage>
        <taxon>unclassified sequences</taxon>
        <taxon>metagenomes</taxon>
        <taxon>ecological metagenomes</taxon>
    </lineage>
</organism>
<sequence>MLIPLPALIDLEAFEAAARLGSFTAAAAELHLTASAVSQRVKSLERQLGVALFHRYARRIELTEHGSSYLPSVHHAFEQVAASTAALFGWARPTHRLTVRMPISYAVTCVAPRLPEFTAAHPDVELRLVSALWADSLTPDDVDLDIHFGPGQWLGELLHQETASAVWAPTYGEVKQVADLAQRPRVHVLGLESHWTVLLGSAAATVNDHDLTVDTSLAAIELALTGQYAAAVPSRFVHRQLADGRLHSLPEGTKPIEETHYVVTPPGRRSPSAHASAFVEFLRSAATAPPQDRSGSPHSH</sequence>
<dbReference type="SUPFAM" id="SSF53850">
    <property type="entry name" value="Periplasmic binding protein-like II"/>
    <property type="match status" value="1"/>
</dbReference>
<feature type="domain" description="HTH lysR-type" evidence="5">
    <location>
        <begin position="6"/>
        <end position="63"/>
    </location>
</feature>
<evidence type="ECO:0000313" key="7">
    <source>
        <dbReference type="EMBL" id="CAB4715773.1"/>
    </source>
</evidence>
<dbReference type="EMBL" id="CAFBOL010000010">
    <property type="protein sequence ID" value="CAB4978024.1"/>
    <property type="molecule type" value="Genomic_DNA"/>
</dbReference>
<evidence type="ECO:0000313" key="10">
    <source>
        <dbReference type="EMBL" id="CAB4916110.1"/>
    </source>
</evidence>
<dbReference type="InterPro" id="IPR036390">
    <property type="entry name" value="WH_DNA-bd_sf"/>
</dbReference>
<dbReference type="Gene3D" id="1.10.10.10">
    <property type="entry name" value="Winged helix-like DNA-binding domain superfamily/Winged helix DNA-binding domain"/>
    <property type="match status" value="1"/>
</dbReference>
<dbReference type="EMBL" id="CAFBIY010000295">
    <property type="protein sequence ID" value="CAB4853618.1"/>
    <property type="molecule type" value="Genomic_DNA"/>
</dbReference>
<gene>
    <name evidence="7" type="ORF">UFOPK2656_00964</name>
    <name evidence="8" type="ORF">UFOPK3099_02781</name>
    <name evidence="9" type="ORF">UFOPK3267_03153</name>
    <name evidence="10" type="ORF">UFOPK3651_00547</name>
    <name evidence="11" type="ORF">UFOPK3931_00622</name>
    <name evidence="6" type="ORF">UFOPK4189_00028</name>
</gene>
<dbReference type="GO" id="GO:0003677">
    <property type="term" value="F:DNA binding"/>
    <property type="evidence" value="ECO:0007669"/>
    <property type="project" value="UniProtKB-KW"/>
</dbReference>